<gene>
    <name evidence="2" type="ORF">AWL63_05340</name>
</gene>
<dbReference type="OrthoDB" id="9806380at2"/>
<evidence type="ECO:0000313" key="3">
    <source>
        <dbReference type="Proteomes" id="UP000094256"/>
    </source>
</evidence>
<dbReference type="InterPro" id="IPR011008">
    <property type="entry name" value="Dimeric_a/b-barrel"/>
</dbReference>
<dbReference type="EMBL" id="CP014168">
    <property type="protein sequence ID" value="AOH83477.1"/>
    <property type="molecule type" value="Genomic_DNA"/>
</dbReference>
<sequence length="97" mass="10825">MAAYILFIRDEPVHDAAEMAEYQRLNRERGSGGFDVKRLAFYGSAEGLEGPTPDGVVVLEFPTVEEARGWYTSPGYQAAMQHRLKAANYRVMIVEGV</sequence>
<dbReference type="AlphaFoldDB" id="A0A1B3Z7S1"/>
<evidence type="ECO:0000313" key="2">
    <source>
        <dbReference type="EMBL" id="AOH83477.1"/>
    </source>
</evidence>
<dbReference type="RefSeq" id="WP_069204051.1">
    <property type="nucleotide sequence ID" value="NZ_CP014168.1"/>
</dbReference>
<name>A0A1B3Z7S1_9SPHN</name>
<feature type="domain" description="DUF1330" evidence="1">
    <location>
        <begin position="8"/>
        <end position="97"/>
    </location>
</feature>
<dbReference type="Pfam" id="PF07045">
    <property type="entry name" value="DUF1330"/>
    <property type="match status" value="1"/>
</dbReference>
<organism evidence="2 3">
    <name type="scientific">Sphingomonas panacis</name>
    <dbReference type="NCBI Taxonomy" id="1560345"/>
    <lineage>
        <taxon>Bacteria</taxon>
        <taxon>Pseudomonadati</taxon>
        <taxon>Pseudomonadota</taxon>
        <taxon>Alphaproteobacteria</taxon>
        <taxon>Sphingomonadales</taxon>
        <taxon>Sphingomonadaceae</taxon>
        <taxon>Sphingomonas</taxon>
    </lineage>
</organism>
<keyword evidence="3" id="KW-1185">Reference proteome</keyword>
<evidence type="ECO:0000259" key="1">
    <source>
        <dbReference type="Pfam" id="PF07045"/>
    </source>
</evidence>
<dbReference type="SUPFAM" id="SSF54909">
    <property type="entry name" value="Dimeric alpha+beta barrel"/>
    <property type="match status" value="1"/>
</dbReference>
<reference evidence="2 3" key="1">
    <citation type="submission" date="2016-01" db="EMBL/GenBank/DDBJ databases">
        <title>Complete genome and mega plasmid sequence of Sphingomonas panacis DCY99 elicits systemic resistance in rice to Xanthomonas oryzae.</title>
        <authorList>
            <person name="Kim Y.J."/>
            <person name="Yang D.C."/>
            <person name="Sing P."/>
        </authorList>
    </citation>
    <scope>NUCLEOTIDE SEQUENCE [LARGE SCALE GENOMIC DNA]</scope>
    <source>
        <strain evidence="2 3">DCY99</strain>
    </source>
</reference>
<proteinExistence type="predicted"/>
<dbReference type="Gene3D" id="3.30.70.100">
    <property type="match status" value="1"/>
</dbReference>
<dbReference type="KEGG" id="span:AWL63_05340"/>
<dbReference type="InterPro" id="IPR010753">
    <property type="entry name" value="DUF1330"/>
</dbReference>
<protein>
    <recommendedName>
        <fullName evidence="1">DUF1330 domain-containing protein</fullName>
    </recommendedName>
</protein>
<accession>A0A1B3Z7S1</accession>
<dbReference type="Proteomes" id="UP000094256">
    <property type="component" value="Chromosome"/>
</dbReference>